<dbReference type="PANTHER" id="PTHR47114">
    <property type="match status" value="1"/>
</dbReference>
<keyword evidence="2 4" id="KW-0732">Signal</keyword>
<organism evidence="6">
    <name type="scientific">Xenopus tropicalis</name>
    <name type="common">Western clawed frog</name>
    <name type="synonym">Silurana tropicalis</name>
    <dbReference type="NCBI Taxonomy" id="8364"/>
    <lineage>
        <taxon>Eukaryota</taxon>
        <taxon>Metazoa</taxon>
        <taxon>Chordata</taxon>
        <taxon>Craniata</taxon>
        <taxon>Vertebrata</taxon>
        <taxon>Euteleostomi</taxon>
        <taxon>Amphibia</taxon>
        <taxon>Batrachia</taxon>
        <taxon>Anura</taxon>
        <taxon>Pipoidea</taxon>
        <taxon>Pipidae</taxon>
        <taxon>Xenopodinae</taxon>
        <taxon>Xenopus</taxon>
        <taxon>Silurana</taxon>
    </lineage>
</organism>
<reference evidence="6" key="1">
    <citation type="journal article" date="2010" name="Science">
        <title>The genome of the Western clawed frog Xenopus tropicalis.</title>
        <authorList>
            <person name="Hellsten U."/>
            <person name="Harland R.M."/>
            <person name="Gilchrist M.J."/>
            <person name="Hendrix D."/>
            <person name="Jurka J."/>
            <person name="Kapitonov V."/>
            <person name="Ovcharenko I."/>
            <person name="Putnam N.H."/>
            <person name="Shu S."/>
            <person name="Taher L."/>
            <person name="Blitz I.L."/>
            <person name="Blumberg B."/>
            <person name="Dichmann D.S."/>
            <person name="Dubchak I."/>
            <person name="Amaya E."/>
            <person name="Detter J.C."/>
            <person name="Fletcher R."/>
            <person name="Gerhard D.S."/>
            <person name="Goodstein D."/>
            <person name="Graves T."/>
            <person name="Grigoriev I.V."/>
            <person name="Grimwood J."/>
            <person name="Kawashima T."/>
            <person name="Lindquist E."/>
            <person name="Lucas S.M."/>
            <person name="Mead P.E."/>
            <person name="Mitros T."/>
            <person name="Ogino H."/>
            <person name="Ohta Y."/>
            <person name="Poliakov A.V."/>
            <person name="Pollet N."/>
            <person name="Robert J."/>
            <person name="Salamov A."/>
            <person name="Sater A.K."/>
            <person name="Schmutz J."/>
            <person name="Terry A."/>
            <person name="Vize P.D."/>
            <person name="Warren W.C."/>
            <person name="Wells D."/>
            <person name="Wills A."/>
            <person name="Wilson R.K."/>
            <person name="Zimmerman L.B."/>
            <person name="Zorn A.M."/>
            <person name="Grainger R."/>
            <person name="Grammer T."/>
            <person name="Khokha M.K."/>
            <person name="Richardson P.M."/>
            <person name="Rokhsar D.S."/>
        </authorList>
    </citation>
    <scope>NUCLEOTIDE SEQUENCE [LARGE SCALE GENOMIC DNA]</scope>
    <source>
        <strain evidence="6">Nigerian</strain>
    </source>
</reference>
<dbReference type="SUPFAM" id="SSF52058">
    <property type="entry name" value="L domain-like"/>
    <property type="match status" value="1"/>
</dbReference>
<evidence type="ECO:0000256" key="4">
    <source>
        <dbReference type="SAM" id="SignalP"/>
    </source>
</evidence>
<sequence>MSYHTITYPGLLFLLCLVPNIVCICPLKCSCMVKNRHVDCSERNLTALPHGLQDNVTHLNLSHNLLDNLDHQLTRFSNLRLLDLSHNLLRTFPAHLPRSLWEVYAASNKIKVLHKLDTAYQWNLKILDISRNEIRRIVLINNTLTNLQFLNLSSNLLWTVPTNMPYNMHTVDLSNNSLTQILPGTLARMPKLQKLLLHNNRFTNIPNNAFDQLTHLKKITLFNNPWSCKEMQNMIYLLKWVKETAIHVIGHPCANETTHHDAVHLPSITAKFDAVSDYTPAFTTTSLLYLEAQETKLYTQVPFSEPGLAVSLTTTNDFLTSTDHSLYTEEGGSAYENLNLDFNTFIPKDVPLTNSYEIEDSGSYDFTVTLSNSKPKPVNASELTLSSTTISEGIHVTTIKVAKIPSAAHKDKGLVTECLVILLILNMVLEA</sequence>
<dbReference type="GeneTree" id="ENSGT00940000160802"/>
<feature type="signal peptide" evidence="4">
    <location>
        <begin position="1"/>
        <end position="23"/>
    </location>
</feature>
<dbReference type="PANTHER" id="PTHR47114:SF2">
    <property type="entry name" value="OLIGODENDROCYTE-MYELIN GLYCOPROTEIN"/>
    <property type="match status" value="1"/>
</dbReference>
<evidence type="ECO:0000259" key="5">
    <source>
        <dbReference type="SMART" id="SM00013"/>
    </source>
</evidence>
<dbReference type="Pfam" id="PF01462">
    <property type="entry name" value="LRRNT"/>
    <property type="match status" value="1"/>
</dbReference>
<dbReference type="SMART" id="SM00013">
    <property type="entry name" value="LRRNT"/>
    <property type="match status" value="1"/>
</dbReference>
<evidence type="ECO:0000256" key="3">
    <source>
        <dbReference type="ARBA" id="ARBA00022737"/>
    </source>
</evidence>
<keyword evidence="1" id="KW-0433">Leucine-rich repeat</keyword>
<dbReference type="Ensembl" id="ENSXETT00000114535">
    <property type="protein sequence ID" value="ENSXETP00000117399"/>
    <property type="gene ID" value="ENSXETG00000026240"/>
</dbReference>
<dbReference type="InterPro" id="IPR051071">
    <property type="entry name" value="LRR-bact_E3_ubiq_ligases"/>
</dbReference>
<dbReference type="Ensembl" id="ENSXETT00000119777">
    <property type="protein sequence ID" value="ENSXETP00000103553"/>
    <property type="gene ID" value="ENSXETG00000026240"/>
</dbReference>
<dbReference type="InterPro" id="IPR032675">
    <property type="entry name" value="LRR_dom_sf"/>
</dbReference>
<evidence type="ECO:0000313" key="6">
    <source>
        <dbReference type="Ensembl" id="ENSXETP00000103553"/>
    </source>
</evidence>
<feature type="chain" id="PRO_5033921141" evidence="4">
    <location>
        <begin position="24"/>
        <end position="431"/>
    </location>
</feature>
<dbReference type="Bgee" id="ENSXETG00000026240">
    <property type="expression patterns" value="Expressed in liver and 2 other cell types or tissues"/>
</dbReference>
<dbReference type="AlphaFoldDB" id="A0A803J6R1"/>
<dbReference type="InterPro" id="IPR000372">
    <property type="entry name" value="LRRNT"/>
</dbReference>
<accession>A0A803J6R1</accession>
<dbReference type="PROSITE" id="PS51450">
    <property type="entry name" value="LRR"/>
    <property type="match status" value="2"/>
</dbReference>
<dbReference type="FunCoup" id="A0A803J6R1">
    <property type="interactions" value="655"/>
</dbReference>
<keyword evidence="3" id="KW-0677">Repeat</keyword>
<dbReference type="SMART" id="SM00369">
    <property type="entry name" value="LRR_TYP"/>
    <property type="match status" value="3"/>
</dbReference>
<evidence type="ECO:0000256" key="2">
    <source>
        <dbReference type="ARBA" id="ARBA00022729"/>
    </source>
</evidence>
<dbReference type="InterPro" id="IPR003591">
    <property type="entry name" value="Leu-rich_rpt_typical-subtyp"/>
</dbReference>
<dbReference type="Gene3D" id="3.80.10.10">
    <property type="entry name" value="Ribonuclease Inhibitor"/>
    <property type="match status" value="3"/>
</dbReference>
<protein>
    <submittedName>
        <fullName evidence="6">Oligodendrocyte myelin glycoprotein</fullName>
    </submittedName>
</protein>
<evidence type="ECO:0000256" key="1">
    <source>
        <dbReference type="ARBA" id="ARBA00022614"/>
    </source>
</evidence>
<reference evidence="6" key="2">
    <citation type="submission" date="2021-03" db="UniProtKB">
        <authorList>
            <consortium name="Ensembl"/>
        </authorList>
    </citation>
    <scope>IDENTIFICATION</scope>
</reference>
<proteinExistence type="predicted"/>
<dbReference type="Xenbase" id="XB-GENE-6453746">
    <property type="gene designation" value="omg"/>
</dbReference>
<feature type="domain" description="LRRNT" evidence="5">
    <location>
        <begin position="24"/>
        <end position="58"/>
    </location>
</feature>
<dbReference type="FunFam" id="3.80.10.10:FF:000445">
    <property type="entry name" value="Oligodendrocyte myelin glycoprotein b"/>
    <property type="match status" value="1"/>
</dbReference>
<gene>
    <name evidence="6" type="primary">omg</name>
</gene>
<dbReference type="InParanoid" id="A0A803J6R1"/>
<name>A0A803J6R1_XENTR</name>
<dbReference type="InterPro" id="IPR001611">
    <property type="entry name" value="Leu-rich_rpt"/>
</dbReference>
<dbReference type="Pfam" id="PF13855">
    <property type="entry name" value="LRR_8"/>
    <property type="match status" value="1"/>
</dbReference>